<accession>A0A931G3F9</accession>
<dbReference type="AlphaFoldDB" id="A0A931G3F9"/>
<gene>
    <name evidence="1" type="ORF">IV500_04220</name>
</gene>
<keyword evidence="2" id="KW-1185">Reference proteome</keyword>
<sequence length="201" mass="22353">MSEKPHAENMAADDDRMLAGIRARAEARNTSGLIGGVREWSDINHLLGVIDRLRVELATVHEPVAVSPDGHAPTPAEYPEELFDEDGYPSDEALAYLDAFPGSPNELIDYVAELMAGYGSVRRSDIEDYWGQPKVEVKMVTGGWSGCEQVLSHLAQTMFHFCFWESSSRGGAVVYRLRPADLHLAGLWCNPKHFSQKIHEE</sequence>
<evidence type="ECO:0000313" key="1">
    <source>
        <dbReference type="EMBL" id="MBG0738626.1"/>
    </source>
</evidence>
<dbReference type="EMBL" id="JADNYM010000005">
    <property type="protein sequence ID" value="MBG0738626.1"/>
    <property type="molecule type" value="Genomic_DNA"/>
</dbReference>
<organism evidence="1 2">
    <name type="scientific">Arthrobacter terrae</name>
    <dbReference type="NCBI Taxonomy" id="2935737"/>
    <lineage>
        <taxon>Bacteria</taxon>
        <taxon>Bacillati</taxon>
        <taxon>Actinomycetota</taxon>
        <taxon>Actinomycetes</taxon>
        <taxon>Micrococcales</taxon>
        <taxon>Micrococcaceae</taxon>
        <taxon>Arthrobacter</taxon>
    </lineage>
</organism>
<protein>
    <submittedName>
        <fullName evidence="1">Uncharacterized protein</fullName>
    </submittedName>
</protein>
<proteinExistence type="predicted"/>
<reference evidence="1 2" key="1">
    <citation type="submission" date="2020-11" db="EMBL/GenBank/DDBJ databases">
        <title>Arthrobacter antarcticus sp. nov., isolated from Antarctic Soil.</title>
        <authorList>
            <person name="Li J."/>
        </authorList>
    </citation>
    <scope>NUCLEOTIDE SEQUENCE [LARGE SCALE GENOMIC DNA]</scope>
    <source>
        <strain evidence="1 2">Z1-20</strain>
    </source>
</reference>
<name>A0A931G3F9_9MICC</name>
<comment type="caution">
    <text evidence="1">The sequence shown here is derived from an EMBL/GenBank/DDBJ whole genome shotgun (WGS) entry which is preliminary data.</text>
</comment>
<evidence type="ECO:0000313" key="2">
    <source>
        <dbReference type="Proteomes" id="UP000655366"/>
    </source>
</evidence>
<dbReference type="Proteomes" id="UP000655366">
    <property type="component" value="Unassembled WGS sequence"/>
</dbReference>
<dbReference type="RefSeq" id="WP_196395583.1">
    <property type="nucleotide sequence ID" value="NZ_JADNYM010000005.1"/>
</dbReference>